<protein>
    <submittedName>
        <fullName evidence="3">Membrane integrity-associated transporter subunit PqiC</fullName>
    </submittedName>
</protein>
<reference evidence="3" key="1">
    <citation type="submission" date="2021-02" db="EMBL/GenBank/DDBJ databases">
        <title>Strain Y2R2, a novel species of the genus Halomonas.</title>
        <authorList>
            <person name="Huang H."/>
        </authorList>
    </citation>
    <scope>NUCLEOTIDE SEQUENCE</scope>
    <source>
        <strain evidence="3">Y2R2</strain>
    </source>
</reference>
<sequence>MRPIWKLSLPLLALWLGGCASSAPTTNRYLLPADAGSTDARVPTASTTTLLISSPRMADFLSNDGIVLQLDDLTLNEANSNLWAAPLSQQLERGMRDRLAQRLPGQKVLLARGNSPQDALTLEISVDRFQGHYAGYAIASGQWLLRDDQGTVVSYAPFNAQVDLGNDGYPALVRALGRSWDQVADDIAAGVRSTNS</sequence>
<dbReference type="Gene3D" id="3.40.50.10610">
    <property type="entry name" value="ABC-type transport auxiliary lipoprotein component"/>
    <property type="match status" value="1"/>
</dbReference>
<dbReference type="KEGG" id="hbh:E4T21_10700"/>
<dbReference type="EMBL" id="CP038437">
    <property type="protein sequence ID" value="QEM81972.1"/>
    <property type="molecule type" value="Genomic_DNA"/>
</dbReference>
<feature type="signal peptide" evidence="1">
    <location>
        <begin position="1"/>
        <end position="22"/>
    </location>
</feature>
<dbReference type="Pfam" id="PF03886">
    <property type="entry name" value="ABC_trans_aux"/>
    <property type="match status" value="1"/>
</dbReference>
<dbReference type="PROSITE" id="PS51257">
    <property type="entry name" value="PROKAR_LIPOPROTEIN"/>
    <property type="match status" value="1"/>
</dbReference>
<proteinExistence type="predicted"/>
<dbReference type="OrthoDB" id="5600407at2"/>
<dbReference type="Proteomes" id="UP000324285">
    <property type="component" value="Chromosome"/>
</dbReference>
<dbReference type="SUPFAM" id="SSF159594">
    <property type="entry name" value="XCC0632-like"/>
    <property type="match status" value="1"/>
</dbReference>
<feature type="domain" description="ABC-type transport auxiliary lipoprotein component" evidence="2">
    <location>
        <begin position="29"/>
        <end position="188"/>
    </location>
</feature>
<dbReference type="AlphaFoldDB" id="A0A5C1NE53"/>
<name>A0A5C1NE53_9GAMM</name>
<organism evidence="3 4">
    <name type="scientific">Halomonas binhaiensis</name>
    <dbReference type="NCBI Taxonomy" id="2562282"/>
    <lineage>
        <taxon>Bacteria</taxon>
        <taxon>Pseudomonadati</taxon>
        <taxon>Pseudomonadota</taxon>
        <taxon>Gammaproteobacteria</taxon>
        <taxon>Oceanospirillales</taxon>
        <taxon>Halomonadaceae</taxon>
        <taxon>Halomonas</taxon>
    </lineage>
</organism>
<accession>A0A5C1NE53</accession>
<evidence type="ECO:0000259" key="2">
    <source>
        <dbReference type="Pfam" id="PF03886"/>
    </source>
</evidence>
<evidence type="ECO:0000256" key="1">
    <source>
        <dbReference type="SAM" id="SignalP"/>
    </source>
</evidence>
<evidence type="ECO:0000313" key="4">
    <source>
        <dbReference type="Proteomes" id="UP000324285"/>
    </source>
</evidence>
<keyword evidence="1" id="KW-0732">Signal</keyword>
<keyword evidence="4" id="KW-1185">Reference proteome</keyword>
<feature type="chain" id="PRO_5023088976" evidence="1">
    <location>
        <begin position="23"/>
        <end position="196"/>
    </location>
</feature>
<evidence type="ECO:0000313" key="3">
    <source>
        <dbReference type="EMBL" id="QEM81972.1"/>
    </source>
</evidence>
<dbReference type="InterPro" id="IPR005586">
    <property type="entry name" value="ABC_trans_aux"/>
</dbReference>
<dbReference type="RefSeq" id="WP_149284982.1">
    <property type="nucleotide sequence ID" value="NZ_CP038437.2"/>
</dbReference>
<gene>
    <name evidence="3" type="ORF">E4T21_10700</name>
</gene>